<keyword evidence="4 5" id="KW-0663">Pyridoxal phosphate</keyword>
<accession>A0A480AHZ7</accession>
<dbReference type="PIRSF" id="PIRSF000521">
    <property type="entry name" value="Transaminase_4ab_Lys_Orn"/>
    <property type="match status" value="1"/>
</dbReference>
<dbReference type="Pfam" id="PF00202">
    <property type="entry name" value="Aminotran_3"/>
    <property type="match status" value="1"/>
</dbReference>
<keyword evidence="3 6" id="KW-0808">Transferase</keyword>
<evidence type="ECO:0000256" key="5">
    <source>
        <dbReference type="RuleBase" id="RU003560"/>
    </source>
</evidence>
<dbReference type="EMBL" id="BJCL01000001">
    <property type="protein sequence ID" value="GCL61264.1"/>
    <property type="molecule type" value="Genomic_DNA"/>
</dbReference>
<dbReference type="InterPro" id="IPR005814">
    <property type="entry name" value="Aminotrans_3"/>
</dbReference>
<dbReference type="FunFam" id="3.40.640.10:FF:000014">
    <property type="entry name" value="Adenosylmethionine-8-amino-7-oxononanoate aminotransferase, probable"/>
    <property type="match status" value="1"/>
</dbReference>
<proteinExistence type="inferred from homology"/>
<gene>
    <name evidence="6" type="ORF">AQPW35_03450</name>
</gene>
<organism evidence="6 7">
    <name type="scientific">Pseudaquabacterium pictum</name>
    <dbReference type="NCBI Taxonomy" id="2315236"/>
    <lineage>
        <taxon>Bacteria</taxon>
        <taxon>Pseudomonadati</taxon>
        <taxon>Pseudomonadota</taxon>
        <taxon>Betaproteobacteria</taxon>
        <taxon>Burkholderiales</taxon>
        <taxon>Sphaerotilaceae</taxon>
        <taxon>Pseudaquabacterium</taxon>
    </lineage>
</organism>
<dbReference type="OrthoDB" id="3398487at2"/>
<dbReference type="InterPro" id="IPR015424">
    <property type="entry name" value="PyrdxlP-dep_Trfase"/>
</dbReference>
<evidence type="ECO:0000313" key="7">
    <source>
        <dbReference type="Proteomes" id="UP000301751"/>
    </source>
</evidence>
<comment type="similarity">
    <text evidence="1 5">Belongs to the class-III pyridoxal-phosphate-dependent aminotransferase family.</text>
</comment>
<dbReference type="GO" id="GO:0030170">
    <property type="term" value="F:pyridoxal phosphate binding"/>
    <property type="evidence" value="ECO:0007669"/>
    <property type="project" value="InterPro"/>
</dbReference>
<protein>
    <submittedName>
        <fullName evidence="6">Aspartate aminotransferase family protein</fullName>
    </submittedName>
</protein>
<dbReference type="InterPro" id="IPR015422">
    <property type="entry name" value="PyrdxlP-dep_Trfase_small"/>
</dbReference>
<dbReference type="PANTHER" id="PTHR43094">
    <property type="entry name" value="AMINOTRANSFERASE"/>
    <property type="match status" value="1"/>
</dbReference>
<dbReference type="Proteomes" id="UP000301751">
    <property type="component" value="Unassembled WGS sequence"/>
</dbReference>
<evidence type="ECO:0000256" key="4">
    <source>
        <dbReference type="ARBA" id="ARBA00022898"/>
    </source>
</evidence>
<dbReference type="AlphaFoldDB" id="A0A480AHZ7"/>
<dbReference type="Gene3D" id="3.90.1150.10">
    <property type="entry name" value="Aspartate Aminotransferase, domain 1"/>
    <property type="match status" value="1"/>
</dbReference>
<keyword evidence="7" id="KW-1185">Reference proteome</keyword>
<reference evidence="7" key="1">
    <citation type="submission" date="2019-03" db="EMBL/GenBank/DDBJ databases">
        <title>Aquabacterium pictum sp.nov., the first bacteriochlorophyll a-containing freshwater bacterium in the genus Aquabacterium of the class Betaproteobacteria.</title>
        <authorList>
            <person name="Hirose S."/>
            <person name="Tank M."/>
            <person name="Hara E."/>
            <person name="Tamaki H."/>
            <person name="Takaichi S."/>
            <person name="Haruta S."/>
            <person name="Hanada S."/>
        </authorList>
    </citation>
    <scope>NUCLEOTIDE SEQUENCE [LARGE SCALE GENOMIC DNA]</scope>
    <source>
        <strain evidence="7">W35</strain>
    </source>
</reference>
<dbReference type="InterPro" id="IPR015421">
    <property type="entry name" value="PyrdxlP-dep_Trfase_major"/>
</dbReference>
<dbReference type="GO" id="GO:0008483">
    <property type="term" value="F:transaminase activity"/>
    <property type="evidence" value="ECO:0007669"/>
    <property type="project" value="UniProtKB-KW"/>
</dbReference>
<comment type="caution">
    <text evidence="6">The sequence shown here is derived from an EMBL/GenBank/DDBJ whole genome shotgun (WGS) entry which is preliminary data.</text>
</comment>
<dbReference type="CDD" id="cd00610">
    <property type="entry name" value="OAT_like"/>
    <property type="match status" value="1"/>
</dbReference>
<evidence type="ECO:0000313" key="6">
    <source>
        <dbReference type="EMBL" id="GCL61264.1"/>
    </source>
</evidence>
<evidence type="ECO:0000256" key="3">
    <source>
        <dbReference type="ARBA" id="ARBA00022679"/>
    </source>
</evidence>
<sequence length="464" mass="50088">MSTTDLEAPDDTQHNAAANPLAQFVQGPRGAALDAYWMPFTANRQFKKNPRLFVKAQGMHYWTDEGRQVLDAVAGLWCVNAGHNRPKIVQAIQQQAAEMDYAPPFQMAHPKAFELADKVAKLTPAGLNKVFFTNSGSESVETALKMALAYHKVRGEGTRTRLIGRERGYHGVNFGGISVGGMVANRKQFGAMVSGVDHIVHTHDPKRNAFSMGQPEHGAELADDLERLVALHDASTIAAVIVEPVAGSTGVLVPPKGYLNRLREICDKHGILLIFDEVITGWGRTGNPFGAQTFGVTPDIIVMAKGLSNGAVPMGGVAVKQHIHDAFMNGPEHLIEFFHGYTYSSHPLACAAALGTLETYADEGLLTRAGELSAYFAQAVHGLRGEPNVIDIRNIGLVAGIELSPIAGSPAKRAFDIFLDCYEKGVLIRTTGDTLALSPPLIIERSHIDQIIDTVRGAIRRHAA</sequence>
<name>A0A480AHZ7_9BURK</name>
<dbReference type="SUPFAM" id="SSF53383">
    <property type="entry name" value="PLP-dependent transferases"/>
    <property type="match status" value="1"/>
</dbReference>
<evidence type="ECO:0000256" key="2">
    <source>
        <dbReference type="ARBA" id="ARBA00022576"/>
    </source>
</evidence>
<evidence type="ECO:0000256" key="1">
    <source>
        <dbReference type="ARBA" id="ARBA00008954"/>
    </source>
</evidence>
<dbReference type="Gene3D" id="3.40.640.10">
    <property type="entry name" value="Type I PLP-dependent aspartate aminotransferase-like (Major domain)"/>
    <property type="match status" value="1"/>
</dbReference>
<keyword evidence="2 6" id="KW-0032">Aminotransferase</keyword>
<dbReference type="PANTHER" id="PTHR43094:SF1">
    <property type="entry name" value="AMINOTRANSFERASE CLASS-III"/>
    <property type="match status" value="1"/>
</dbReference>